<evidence type="ECO:0000313" key="2">
    <source>
        <dbReference type="Proteomes" id="UP000030661"/>
    </source>
</evidence>
<gene>
    <name evidence="1" type="ORF">U27_01178</name>
</gene>
<keyword evidence="2" id="KW-1185">Reference proteome</keyword>
<dbReference type="STRING" id="1499967.U27_01178"/>
<dbReference type="AlphaFoldDB" id="A0A081C9M3"/>
<accession>A0A081C9M3</accession>
<protein>
    <submittedName>
        <fullName evidence="1">Uncharacterized protein</fullName>
    </submittedName>
</protein>
<evidence type="ECO:0000313" key="1">
    <source>
        <dbReference type="EMBL" id="GAK61278.1"/>
    </source>
</evidence>
<reference evidence="1 2" key="1">
    <citation type="journal article" date="2015" name="PeerJ">
        <title>First genomic representation of candidate bacterial phylum KSB3 points to enhanced environmental sensing as a trigger of wastewater bulking.</title>
        <authorList>
            <person name="Sekiguchi Y."/>
            <person name="Ohashi A."/>
            <person name="Parks D.H."/>
            <person name="Yamauchi T."/>
            <person name="Tyson G.W."/>
            <person name="Hugenholtz P."/>
        </authorList>
    </citation>
    <scope>NUCLEOTIDE SEQUENCE [LARGE SCALE GENOMIC DNA]</scope>
</reference>
<sequence length="43" mass="4962">MEIHGFPIFDENGNVARMIEYALDIIGIQQFLQPYLLKGEHIS</sequence>
<proteinExistence type="predicted"/>
<name>A0A081C9M3_VECG1</name>
<dbReference type="Proteomes" id="UP000030661">
    <property type="component" value="Unassembled WGS sequence"/>
</dbReference>
<organism evidence="1 2">
    <name type="scientific">Vecturithrix granuli</name>
    <dbReference type="NCBI Taxonomy" id="1499967"/>
    <lineage>
        <taxon>Bacteria</taxon>
        <taxon>Candidatus Moduliflexota</taxon>
        <taxon>Candidatus Vecturitrichia</taxon>
        <taxon>Candidatus Vecturitrichales</taxon>
        <taxon>Candidatus Vecturitrichaceae</taxon>
        <taxon>Candidatus Vecturithrix</taxon>
    </lineage>
</organism>
<dbReference type="HOGENOM" id="CLU_3230092_0_0_0"/>
<dbReference type="EMBL" id="DF820478">
    <property type="protein sequence ID" value="GAK61278.1"/>
    <property type="molecule type" value="Genomic_DNA"/>
</dbReference>